<organism evidence="2 3">
    <name type="scientific">Nitrosospira multiformis</name>
    <dbReference type="NCBI Taxonomy" id="1231"/>
    <lineage>
        <taxon>Bacteria</taxon>
        <taxon>Pseudomonadati</taxon>
        <taxon>Pseudomonadota</taxon>
        <taxon>Betaproteobacteria</taxon>
        <taxon>Nitrosomonadales</taxon>
        <taxon>Nitrosomonadaceae</taxon>
        <taxon>Nitrosospira</taxon>
    </lineage>
</organism>
<reference evidence="2 3" key="1">
    <citation type="submission" date="2016-10" db="EMBL/GenBank/DDBJ databases">
        <authorList>
            <person name="Varghese N."/>
            <person name="Submissions S."/>
        </authorList>
    </citation>
    <scope>NUCLEOTIDE SEQUENCE [LARGE SCALE GENOMIC DNA]</scope>
    <source>
        <strain evidence="2 3">Nl1</strain>
    </source>
</reference>
<accession>A0ABY0T6N9</accession>
<comment type="caution">
    <text evidence="2">The sequence shown here is derived from an EMBL/GenBank/DDBJ whole genome shotgun (WGS) entry which is preliminary data.</text>
</comment>
<keyword evidence="3" id="KW-1185">Reference proteome</keyword>
<evidence type="ECO:0000256" key="1">
    <source>
        <dbReference type="SAM" id="MobiDB-lite"/>
    </source>
</evidence>
<dbReference type="Proteomes" id="UP000183471">
    <property type="component" value="Unassembled WGS sequence"/>
</dbReference>
<evidence type="ECO:0008006" key="4">
    <source>
        <dbReference type="Google" id="ProtNLM"/>
    </source>
</evidence>
<evidence type="ECO:0000313" key="3">
    <source>
        <dbReference type="Proteomes" id="UP000183471"/>
    </source>
</evidence>
<proteinExistence type="predicted"/>
<name>A0ABY0T6N9_9PROT</name>
<dbReference type="RefSeq" id="WP_256324028.1">
    <property type="nucleotide sequence ID" value="NZ_FNKY01000001.1"/>
</dbReference>
<feature type="compositionally biased region" description="Polar residues" evidence="1">
    <location>
        <begin position="95"/>
        <end position="112"/>
    </location>
</feature>
<gene>
    <name evidence="2" type="ORF">SAMN05216402_0492</name>
</gene>
<protein>
    <recommendedName>
        <fullName evidence="4">Glycine zipper 2TM domain-containing protein</fullName>
    </recommendedName>
</protein>
<dbReference type="EMBL" id="FNKY01000001">
    <property type="protein sequence ID" value="SDQ34738.1"/>
    <property type="molecule type" value="Genomic_DNA"/>
</dbReference>
<evidence type="ECO:0000313" key="2">
    <source>
        <dbReference type="EMBL" id="SDQ34738.1"/>
    </source>
</evidence>
<sequence length="159" mass="16574">MNHALNANAWTRWLMIIALITLLPACQTGDARRVGGVIGSITGSLGGSYLSQYLGGGTAGRIAGAVAGSLAGYYVGAYIAGYLGEEDKQRMAQASQTAFNTGQTQTFSNPDNGLTGKAEVVPSTPPTQQNGECKTIRQTIVLKDGKTVTEDVRSCKETG</sequence>
<feature type="region of interest" description="Disordered" evidence="1">
    <location>
        <begin position="95"/>
        <end position="132"/>
    </location>
</feature>